<name>A0A5B7FST5_PORTR</name>
<proteinExistence type="predicted"/>
<feature type="compositionally biased region" description="Basic and acidic residues" evidence="1">
    <location>
        <begin position="10"/>
        <end position="21"/>
    </location>
</feature>
<reference evidence="3 4" key="1">
    <citation type="submission" date="2019-05" db="EMBL/GenBank/DDBJ databases">
        <title>Another draft genome of Portunus trituberculatus and its Hox gene families provides insights of decapod evolution.</title>
        <authorList>
            <person name="Jeong J.-H."/>
            <person name="Song I."/>
            <person name="Kim S."/>
            <person name="Choi T."/>
            <person name="Kim D."/>
            <person name="Ryu S."/>
            <person name="Kim W."/>
        </authorList>
    </citation>
    <scope>NUCLEOTIDE SEQUENCE [LARGE SCALE GENOMIC DNA]</scope>
    <source>
        <tissue evidence="3">Muscle</tissue>
    </source>
</reference>
<dbReference type="OrthoDB" id="10687858at2759"/>
<accession>A0A5B7FST5</accession>
<comment type="caution">
    <text evidence="3">The sequence shown here is derived from an EMBL/GenBank/DDBJ whole genome shotgun (WGS) entry which is preliminary data.</text>
</comment>
<dbReference type="AlphaFoldDB" id="A0A5B7FST5"/>
<dbReference type="EMBL" id="VSRR010008247">
    <property type="protein sequence ID" value="MPC48365.1"/>
    <property type="molecule type" value="Genomic_DNA"/>
</dbReference>
<keyword evidence="2" id="KW-0472">Membrane</keyword>
<dbReference type="Proteomes" id="UP000324222">
    <property type="component" value="Unassembled WGS sequence"/>
</dbReference>
<evidence type="ECO:0000313" key="3">
    <source>
        <dbReference type="EMBL" id="MPC48365.1"/>
    </source>
</evidence>
<evidence type="ECO:0000313" key="4">
    <source>
        <dbReference type="Proteomes" id="UP000324222"/>
    </source>
</evidence>
<feature type="region of interest" description="Disordered" evidence="1">
    <location>
        <begin position="1"/>
        <end position="21"/>
    </location>
</feature>
<feature type="region of interest" description="Disordered" evidence="1">
    <location>
        <begin position="233"/>
        <end position="261"/>
    </location>
</feature>
<keyword evidence="4" id="KW-1185">Reference proteome</keyword>
<keyword evidence="2" id="KW-0812">Transmembrane</keyword>
<protein>
    <submittedName>
        <fullName evidence="3">Uncharacterized protein</fullName>
    </submittedName>
</protein>
<organism evidence="3 4">
    <name type="scientific">Portunus trituberculatus</name>
    <name type="common">Swimming crab</name>
    <name type="synonym">Neptunus trituberculatus</name>
    <dbReference type="NCBI Taxonomy" id="210409"/>
    <lineage>
        <taxon>Eukaryota</taxon>
        <taxon>Metazoa</taxon>
        <taxon>Ecdysozoa</taxon>
        <taxon>Arthropoda</taxon>
        <taxon>Crustacea</taxon>
        <taxon>Multicrustacea</taxon>
        <taxon>Malacostraca</taxon>
        <taxon>Eumalacostraca</taxon>
        <taxon>Eucarida</taxon>
        <taxon>Decapoda</taxon>
        <taxon>Pleocyemata</taxon>
        <taxon>Brachyura</taxon>
        <taxon>Eubrachyura</taxon>
        <taxon>Portunoidea</taxon>
        <taxon>Portunidae</taxon>
        <taxon>Portuninae</taxon>
        <taxon>Portunus</taxon>
    </lineage>
</organism>
<feature type="transmembrane region" description="Helical" evidence="2">
    <location>
        <begin position="273"/>
        <end position="299"/>
    </location>
</feature>
<evidence type="ECO:0000256" key="2">
    <source>
        <dbReference type="SAM" id="Phobius"/>
    </source>
</evidence>
<feature type="compositionally biased region" description="Low complexity" evidence="1">
    <location>
        <begin position="252"/>
        <end position="261"/>
    </location>
</feature>
<gene>
    <name evidence="3" type="ORF">E2C01_042135</name>
</gene>
<evidence type="ECO:0000256" key="1">
    <source>
        <dbReference type="SAM" id="MobiDB-lite"/>
    </source>
</evidence>
<keyword evidence="2" id="KW-1133">Transmembrane helix</keyword>
<sequence>MRGASLAPSHSKDEGSGEEGHQAPTTIIQLYRLLNFLQTHIHPHTAHTHSCPAMKTLPSLLPLLVAVATESGSSLTTALAHLCNYEYRVIENDTFVATGISHLSNYLYIRPEPGFEGVSMTVGTTDGEKYTAFFPKQDKCFQHQADWWQILMESWPYNYTSDNTNHHGLYFRMWTSGCPRLCYHTAIVNEVVDANITIYGPSAWKNNPPDSRCKTVMIMNNYDEERVPCRSYKSTEGDNMKTGPVEAKHPVTPASTRPTTTASSISTIFPESLTVSLMVVLVPGIALTLAATGTLRLVLVLKERKKKRTAARPTV</sequence>